<evidence type="ECO:0000313" key="3">
    <source>
        <dbReference type="Proteomes" id="UP000762676"/>
    </source>
</evidence>
<dbReference type="EMBL" id="BMAT01013181">
    <property type="protein sequence ID" value="GFS07179.1"/>
    <property type="molecule type" value="Genomic_DNA"/>
</dbReference>
<evidence type="ECO:0000259" key="1">
    <source>
        <dbReference type="Pfam" id="PF01590"/>
    </source>
</evidence>
<gene>
    <name evidence="2" type="ORF">ElyMa_006564100</name>
</gene>
<dbReference type="Proteomes" id="UP000762676">
    <property type="component" value="Unassembled WGS sequence"/>
</dbReference>
<organism evidence="2 3">
    <name type="scientific">Elysia marginata</name>
    <dbReference type="NCBI Taxonomy" id="1093978"/>
    <lineage>
        <taxon>Eukaryota</taxon>
        <taxon>Metazoa</taxon>
        <taxon>Spiralia</taxon>
        <taxon>Lophotrochozoa</taxon>
        <taxon>Mollusca</taxon>
        <taxon>Gastropoda</taxon>
        <taxon>Heterobranchia</taxon>
        <taxon>Euthyneura</taxon>
        <taxon>Panpulmonata</taxon>
        <taxon>Sacoglossa</taxon>
        <taxon>Placobranchoidea</taxon>
        <taxon>Plakobranchidae</taxon>
        <taxon>Elysia</taxon>
    </lineage>
</organism>
<feature type="domain" description="GAF" evidence="1">
    <location>
        <begin position="17"/>
        <end position="85"/>
    </location>
</feature>
<accession>A0AAV4IDG0</accession>
<reference evidence="2 3" key="1">
    <citation type="journal article" date="2021" name="Elife">
        <title>Chloroplast acquisition without the gene transfer in kleptoplastic sea slugs, Plakobranchus ocellatus.</title>
        <authorList>
            <person name="Maeda T."/>
            <person name="Takahashi S."/>
            <person name="Yoshida T."/>
            <person name="Shimamura S."/>
            <person name="Takaki Y."/>
            <person name="Nagai Y."/>
            <person name="Toyoda A."/>
            <person name="Suzuki Y."/>
            <person name="Arimoto A."/>
            <person name="Ishii H."/>
            <person name="Satoh N."/>
            <person name="Nishiyama T."/>
            <person name="Hasebe M."/>
            <person name="Maruyama T."/>
            <person name="Minagawa J."/>
            <person name="Obokata J."/>
            <person name="Shigenobu S."/>
        </authorList>
    </citation>
    <scope>NUCLEOTIDE SEQUENCE [LARGE SCALE GENOMIC DNA]</scope>
</reference>
<dbReference type="Gene3D" id="3.30.450.40">
    <property type="match status" value="1"/>
</dbReference>
<dbReference type="Pfam" id="PF01590">
    <property type="entry name" value="GAF"/>
    <property type="match status" value="1"/>
</dbReference>
<sequence length="119" mass="13921">MNYFGTSFIICVFSFQNRKDARYNDELSRITGYHVETLLCMPIRNGDNEIVGVAQALNKNSETDTVFTLDDEKMLATYLTFCGIGIHNAQIFDAYSKEYERNRVSYQLFHWPENDFHLQ</sequence>
<comment type="caution">
    <text evidence="2">The sequence shown here is derived from an EMBL/GenBank/DDBJ whole genome shotgun (WGS) entry which is preliminary data.</text>
</comment>
<dbReference type="AlphaFoldDB" id="A0AAV4IDG0"/>
<dbReference type="InterPro" id="IPR003018">
    <property type="entry name" value="GAF"/>
</dbReference>
<dbReference type="SUPFAM" id="SSF55781">
    <property type="entry name" value="GAF domain-like"/>
    <property type="match status" value="1"/>
</dbReference>
<dbReference type="InterPro" id="IPR029016">
    <property type="entry name" value="GAF-like_dom_sf"/>
</dbReference>
<protein>
    <submittedName>
        <fullName evidence="2">cGMP-specific 3',5'-cyclic phosphodiesterase</fullName>
    </submittedName>
</protein>
<keyword evidence="3" id="KW-1185">Reference proteome</keyword>
<proteinExistence type="predicted"/>
<evidence type="ECO:0000313" key="2">
    <source>
        <dbReference type="EMBL" id="GFS07179.1"/>
    </source>
</evidence>
<name>A0AAV4IDG0_9GAST</name>